<evidence type="ECO:0000313" key="3">
    <source>
        <dbReference type="Proteomes" id="UP000239216"/>
    </source>
</evidence>
<feature type="transmembrane region" description="Helical" evidence="1">
    <location>
        <begin position="42"/>
        <end position="68"/>
    </location>
</feature>
<reference evidence="2 3" key="1">
    <citation type="submission" date="2017-07" db="EMBL/GenBank/DDBJ databases">
        <title>Comparative genomic analysis of Mesoplasma florum.</title>
        <authorList>
            <person name="Baby V."/>
            <person name="Lachance J.-C."/>
            <person name="Gagnon J."/>
            <person name="Lucier J.-F."/>
            <person name="Matteau D."/>
            <person name="Knight T.F."/>
            <person name="Rodrigue S."/>
        </authorList>
    </citation>
    <scope>NUCLEOTIDE SEQUENCE [LARGE SCALE GENOMIC DNA]</scope>
    <source>
        <strain evidence="2 3">CnuA-2</strain>
    </source>
</reference>
<protein>
    <submittedName>
        <fullName evidence="2">Uncharacterized protein</fullName>
    </submittedName>
</protein>
<feature type="transmembrane region" description="Helical" evidence="1">
    <location>
        <begin position="80"/>
        <end position="103"/>
    </location>
</feature>
<proteinExistence type="predicted"/>
<feature type="transmembrane region" description="Helical" evidence="1">
    <location>
        <begin position="124"/>
        <end position="148"/>
    </location>
</feature>
<feature type="transmembrane region" description="Helical" evidence="1">
    <location>
        <begin position="6"/>
        <end position="22"/>
    </location>
</feature>
<dbReference type="AlphaFoldDB" id="A0A2R3P7E2"/>
<evidence type="ECO:0000256" key="1">
    <source>
        <dbReference type="SAM" id="Phobius"/>
    </source>
</evidence>
<dbReference type="RefSeq" id="WP_029512205.1">
    <property type="nucleotide sequence ID" value="NZ_CP022513.1"/>
</dbReference>
<sequence length="155" mass="18237">MFWSILYFISLTPCIIGLIQIHNLEIKKESNDYNDHDEIKIYIVLVSILDLFITFWLILNLALLMVIVLDSNSQLPSPGFYYSIILLIILIIFKFLNILFISISKTFKNKFKNESLFNQKSKKIIFNLLFLLPLVNVIWLFIILVPIIKKEGIRK</sequence>
<name>A0A2R3P7E2_MESFO</name>
<evidence type="ECO:0000313" key="2">
    <source>
        <dbReference type="EMBL" id="AVN64402.1"/>
    </source>
</evidence>
<keyword evidence="1" id="KW-0472">Membrane</keyword>
<organism evidence="2 3">
    <name type="scientific">Mesoplasma florum</name>
    <name type="common">Acholeplasma florum</name>
    <dbReference type="NCBI Taxonomy" id="2151"/>
    <lineage>
        <taxon>Bacteria</taxon>
        <taxon>Bacillati</taxon>
        <taxon>Mycoplasmatota</taxon>
        <taxon>Mollicutes</taxon>
        <taxon>Entomoplasmatales</taxon>
        <taxon>Entomoplasmataceae</taxon>
        <taxon>Mesoplasma</taxon>
    </lineage>
</organism>
<dbReference type="Proteomes" id="UP000239216">
    <property type="component" value="Chromosome"/>
</dbReference>
<keyword evidence="1" id="KW-0812">Transmembrane</keyword>
<gene>
    <name evidence="2" type="ORF">CG003_01830</name>
</gene>
<accession>A0A2R3P7E2</accession>
<keyword evidence="1" id="KW-1133">Transmembrane helix</keyword>
<dbReference type="EMBL" id="CP022513">
    <property type="protein sequence ID" value="AVN64402.1"/>
    <property type="molecule type" value="Genomic_DNA"/>
</dbReference>